<gene>
    <name evidence="2" type="ORF">DN069_02375</name>
</gene>
<evidence type="ECO:0000313" key="2">
    <source>
        <dbReference type="EMBL" id="RAG87381.1"/>
    </source>
</evidence>
<evidence type="ECO:0000259" key="1">
    <source>
        <dbReference type="Pfam" id="PF20720"/>
    </source>
</evidence>
<dbReference type="AlphaFoldDB" id="A0A2X0IVC6"/>
<dbReference type="Proteomes" id="UP000248889">
    <property type="component" value="Unassembled WGS sequence"/>
</dbReference>
<evidence type="ECO:0000313" key="3">
    <source>
        <dbReference type="Proteomes" id="UP000248889"/>
    </source>
</evidence>
<dbReference type="OrthoDB" id="3848913at2"/>
<dbReference type="RefSeq" id="WP_111498996.1">
    <property type="nucleotide sequence ID" value="NZ_QKYN01000008.1"/>
</dbReference>
<organism evidence="2 3">
    <name type="scientific">Streptacidiphilus pinicola</name>
    <dbReference type="NCBI Taxonomy" id="2219663"/>
    <lineage>
        <taxon>Bacteria</taxon>
        <taxon>Bacillati</taxon>
        <taxon>Actinomycetota</taxon>
        <taxon>Actinomycetes</taxon>
        <taxon>Kitasatosporales</taxon>
        <taxon>Streptomycetaceae</taxon>
        <taxon>Streptacidiphilus</taxon>
    </lineage>
</organism>
<sequence>MSDVHRVDISDTHGLIHNGPGHQFFLNFAEQEARDGQSRPPRKVAEDDLSWLRQRFVPPGHLGKAREVLTAEHVVIVRGPEGSGRTSAARMLLHEVRAEVGTFYELAAEDDETEQAQLLASVEVDSKDRLLLDFTSAGERFWPAIQPQLAEFREIIRSHQAHLVIVLPSTVTGPLPDGLGRFEAEIEAPLRSLVLLKHLRAEGLIPEGATPPVLRAFLDRMRPMREVADLAALIAKARDSESVDGTFETWCAAAVAAAGDRAKEVADFVARLQDGPQRALLLAVAMLHEAHSDAVHRGAAALLTALRHPPEERPVLERRDLYQRLLEVGAHTSRDGWVRFDDLGFDQAVRRHFWSYLPEARDGLFAWVRDGIKAPELSDADRSEIVARFSEQCLSTGDQKRLCDLVTAWADSSDIPRIHAARALQHGLDNEQHSGFFRRRIYLWSLERQEPGLTDVLVNVCTDVLAIRYPDQALVRLHHLARRQERHVSARSALLRLATDDRRLYRLLMSRLGAAPIGAWPEDTALFLILADPHTLTSSESGSRPLLAESGLRKDLALGWHRAFLTGEYPAWNAVVTQWFDVAAENEAFLDPITDTLVAGCDGRVEQLGRLYTAGRDWARGADPTARLTVTAALRQKIDAAQGYSAA</sequence>
<dbReference type="EMBL" id="QKYN01000008">
    <property type="protein sequence ID" value="RAG87381.1"/>
    <property type="molecule type" value="Genomic_DNA"/>
</dbReference>
<keyword evidence="3" id="KW-1185">Reference proteome</keyword>
<feature type="domain" description="Novel STAND NTPase 3" evidence="1">
    <location>
        <begin position="56"/>
        <end position="106"/>
    </location>
</feature>
<dbReference type="Pfam" id="PF20720">
    <property type="entry name" value="nSTAND3"/>
    <property type="match status" value="1"/>
</dbReference>
<accession>A0A2X0IVC6</accession>
<proteinExistence type="predicted"/>
<reference evidence="2 3" key="1">
    <citation type="submission" date="2018-06" db="EMBL/GenBank/DDBJ databases">
        <title>Streptacidiphilus pinicola sp. nov., isolated from pine grove soil.</title>
        <authorList>
            <person name="Roh S.G."/>
            <person name="Park S."/>
            <person name="Kim M.-K."/>
            <person name="Yun B.-R."/>
            <person name="Park J."/>
            <person name="Kim M.J."/>
            <person name="Kim Y.S."/>
            <person name="Kim S.B."/>
        </authorList>
    </citation>
    <scope>NUCLEOTIDE SEQUENCE [LARGE SCALE GENOMIC DNA]</scope>
    <source>
        <strain evidence="2 3">MMS16-CNU450</strain>
    </source>
</reference>
<name>A0A2X0IVC6_9ACTN</name>
<protein>
    <recommendedName>
        <fullName evidence="1">Novel STAND NTPase 3 domain-containing protein</fullName>
    </recommendedName>
</protein>
<dbReference type="InterPro" id="IPR049050">
    <property type="entry name" value="nSTAND3"/>
</dbReference>
<comment type="caution">
    <text evidence="2">The sequence shown here is derived from an EMBL/GenBank/DDBJ whole genome shotgun (WGS) entry which is preliminary data.</text>
</comment>